<feature type="domain" description="ABC transmembrane type-2" evidence="7">
    <location>
        <begin position="60"/>
        <end position="287"/>
    </location>
</feature>
<evidence type="ECO:0000256" key="4">
    <source>
        <dbReference type="ARBA" id="ARBA00023136"/>
    </source>
</evidence>
<dbReference type="GO" id="GO:0046677">
    <property type="term" value="P:response to antibiotic"/>
    <property type="evidence" value="ECO:0007669"/>
    <property type="project" value="UniProtKB-KW"/>
</dbReference>
<evidence type="ECO:0000256" key="6">
    <source>
        <dbReference type="RuleBase" id="RU361157"/>
    </source>
</evidence>
<evidence type="ECO:0000313" key="9">
    <source>
        <dbReference type="Proteomes" id="UP000612956"/>
    </source>
</evidence>
<keyword evidence="2 6" id="KW-0812">Transmembrane</keyword>
<proteinExistence type="inferred from homology"/>
<feature type="transmembrane region" description="Helical" evidence="6">
    <location>
        <begin position="147"/>
        <end position="169"/>
    </location>
</feature>
<comment type="subcellular location">
    <subcellularLocation>
        <location evidence="6">Cell membrane</location>
        <topology evidence="6">Multi-pass membrane protein</topology>
    </subcellularLocation>
    <subcellularLocation>
        <location evidence="1">Membrane</location>
        <topology evidence="1">Multi-pass membrane protein</topology>
    </subcellularLocation>
</comment>
<comment type="similarity">
    <text evidence="6">Belongs to the ABC-2 integral membrane protein family.</text>
</comment>
<dbReference type="GO" id="GO:0043190">
    <property type="term" value="C:ATP-binding cassette (ABC) transporter complex"/>
    <property type="evidence" value="ECO:0007669"/>
    <property type="project" value="InterPro"/>
</dbReference>
<dbReference type="PIRSF" id="PIRSF006648">
    <property type="entry name" value="DrrB"/>
    <property type="match status" value="1"/>
</dbReference>
<comment type="caution">
    <text evidence="8">The sequence shown here is derived from an EMBL/GenBank/DDBJ whole genome shotgun (WGS) entry which is preliminary data.</text>
</comment>
<keyword evidence="9" id="KW-1185">Reference proteome</keyword>
<feature type="transmembrane region" description="Helical" evidence="6">
    <location>
        <begin position="203"/>
        <end position="228"/>
    </location>
</feature>
<keyword evidence="6" id="KW-1003">Cell membrane</keyword>
<dbReference type="Proteomes" id="UP000612956">
    <property type="component" value="Unassembled WGS sequence"/>
</dbReference>
<keyword evidence="4 6" id="KW-0472">Membrane</keyword>
<dbReference type="AlphaFoldDB" id="A0A917QMR0"/>
<evidence type="ECO:0000256" key="3">
    <source>
        <dbReference type="ARBA" id="ARBA00022989"/>
    </source>
</evidence>
<accession>A0A917QMR0</accession>
<name>A0A917QMR0_9NOCA</name>
<evidence type="ECO:0000256" key="5">
    <source>
        <dbReference type="ARBA" id="ARBA00023251"/>
    </source>
</evidence>
<feature type="transmembrane region" description="Helical" evidence="6">
    <location>
        <begin position="266"/>
        <end position="284"/>
    </location>
</feature>
<reference evidence="8" key="1">
    <citation type="journal article" date="2014" name="Int. J. Syst. Evol. Microbiol.">
        <title>Complete genome sequence of Corynebacterium casei LMG S-19264T (=DSM 44701T), isolated from a smear-ripened cheese.</title>
        <authorList>
            <consortium name="US DOE Joint Genome Institute (JGI-PGF)"/>
            <person name="Walter F."/>
            <person name="Albersmeier A."/>
            <person name="Kalinowski J."/>
            <person name="Ruckert C."/>
        </authorList>
    </citation>
    <scope>NUCLEOTIDE SEQUENCE</scope>
    <source>
        <strain evidence="8">CGMCC 4.7278</strain>
    </source>
</reference>
<dbReference type="Pfam" id="PF01061">
    <property type="entry name" value="ABC2_membrane"/>
    <property type="match status" value="1"/>
</dbReference>
<keyword evidence="6" id="KW-0813">Transport</keyword>
<dbReference type="PANTHER" id="PTHR43027:SF1">
    <property type="entry name" value="DOXORUBICIN RESISTANCE ABC TRANSPORTER PERMEASE PROTEIN DRRC-RELATED"/>
    <property type="match status" value="1"/>
</dbReference>
<dbReference type="GO" id="GO:0140359">
    <property type="term" value="F:ABC-type transporter activity"/>
    <property type="evidence" value="ECO:0007669"/>
    <property type="project" value="InterPro"/>
</dbReference>
<dbReference type="InterPro" id="IPR013525">
    <property type="entry name" value="ABC2_TM"/>
</dbReference>
<organism evidence="8 9">
    <name type="scientific">Nocardia camponoti</name>
    <dbReference type="NCBI Taxonomy" id="1616106"/>
    <lineage>
        <taxon>Bacteria</taxon>
        <taxon>Bacillati</taxon>
        <taxon>Actinomycetota</taxon>
        <taxon>Actinomycetes</taxon>
        <taxon>Mycobacteriales</taxon>
        <taxon>Nocardiaceae</taxon>
        <taxon>Nocardia</taxon>
    </lineage>
</organism>
<evidence type="ECO:0000256" key="2">
    <source>
        <dbReference type="ARBA" id="ARBA00022692"/>
    </source>
</evidence>
<evidence type="ECO:0000259" key="7">
    <source>
        <dbReference type="PROSITE" id="PS51012"/>
    </source>
</evidence>
<dbReference type="PANTHER" id="PTHR43027">
    <property type="entry name" value="DOXORUBICIN RESISTANCE ABC TRANSPORTER PERMEASE PROTEIN DRRC-RELATED"/>
    <property type="match status" value="1"/>
</dbReference>
<feature type="transmembrane region" description="Helical" evidence="6">
    <location>
        <begin position="175"/>
        <end position="196"/>
    </location>
</feature>
<evidence type="ECO:0000313" key="8">
    <source>
        <dbReference type="EMBL" id="GGK58013.1"/>
    </source>
</evidence>
<protein>
    <recommendedName>
        <fullName evidence="6">Transport permease protein</fullName>
    </recommendedName>
</protein>
<sequence length="291" mass="31250">MTTMEHANAVLTEPDADAAHAVAARLPVVVGKPENSLTLWFTQSLIQCRRMLKVWLRDPSTTIQTIVYPALTLLMFQIVLGNSITNATGIPSIYGQAAMLTLVAAMTGAQVSALGFKREKSSGLLSRFYTMPIHKGSLLTGRLLAEMLRIVLTTVIVLLVAVPLGFLFMENPLTNIALVCVPVLFGLGFTVMVTALATVTEGVMLLSVISIVNTLLMFFNSGFVPVFAYPTWLQPFVAHQPMSCAIDAMRGLSYGGPVAGPLLETAAWSVGMLIVFGYPAIIGYKRAAQNG</sequence>
<keyword evidence="5" id="KW-0046">Antibiotic resistance</keyword>
<dbReference type="PROSITE" id="PS51012">
    <property type="entry name" value="ABC_TM2"/>
    <property type="match status" value="1"/>
</dbReference>
<dbReference type="EMBL" id="BMMW01000003">
    <property type="protein sequence ID" value="GGK58013.1"/>
    <property type="molecule type" value="Genomic_DNA"/>
</dbReference>
<dbReference type="InterPro" id="IPR052902">
    <property type="entry name" value="ABC-2_transporter"/>
</dbReference>
<dbReference type="InterPro" id="IPR047817">
    <property type="entry name" value="ABC2_TM_bact-type"/>
</dbReference>
<evidence type="ECO:0000256" key="1">
    <source>
        <dbReference type="ARBA" id="ARBA00004141"/>
    </source>
</evidence>
<dbReference type="InterPro" id="IPR000412">
    <property type="entry name" value="ABC_2_transport"/>
</dbReference>
<reference evidence="8" key="2">
    <citation type="submission" date="2020-09" db="EMBL/GenBank/DDBJ databases">
        <authorList>
            <person name="Sun Q."/>
            <person name="Zhou Y."/>
        </authorList>
    </citation>
    <scope>NUCLEOTIDE SEQUENCE</scope>
    <source>
        <strain evidence="8">CGMCC 4.7278</strain>
    </source>
</reference>
<feature type="transmembrane region" description="Helical" evidence="6">
    <location>
        <begin position="66"/>
        <end position="85"/>
    </location>
</feature>
<feature type="transmembrane region" description="Helical" evidence="6">
    <location>
        <begin position="97"/>
        <end position="116"/>
    </location>
</feature>
<dbReference type="RefSeq" id="WP_308426546.1">
    <property type="nucleotide sequence ID" value="NZ_BMMW01000003.1"/>
</dbReference>
<gene>
    <name evidence="8" type="primary">drrC</name>
    <name evidence="8" type="ORF">GCM10011591_32770</name>
</gene>
<keyword evidence="3 6" id="KW-1133">Transmembrane helix</keyword>